<gene>
    <name evidence="2" type="ORF">UFOVP411_25</name>
</gene>
<dbReference type="InterPro" id="IPR021497">
    <property type="entry name" value="GTA_holin_3TM"/>
</dbReference>
<organism evidence="2">
    <name type="scientific">uncultured Caudovirales phage</name>
    <dbReference type="NCBI Taxonomy" id="2100421"/>
    <lineage>
        <taxon>Viruses</taxon>
        <taxon>Duplodnaviria</taxon>
        <taxon>Heunggongvirae</taxon>
        <taxon>Uroviricota</taxon>
        <taxon>Caudoviricetes</taxon>
        <taxon>Peduoviridae</taxon>
        <taxon>Maltschvirus</taxon>
        <taxon>Maltschvirus maltsch</taxon>
    </lineage>
</organism>
<dbReference type="Pfam" id="PF11351">
    <property type="entry name" value="GTA_holin_3TM"/>
    <property type="match status" value="1"/>
</dbReference>
<reference evidence="2" key="1">
    <citation type="submission" date="2020-04" db="EMBL/GenBank/DDBJ databases">
        <authorList>
            <person name="Chiriac C."/>
            <person name="Salcher M."/>
            <person name="Ghai R."/>
            <person name="Kavagutti S V."/>
        </authorList>
    </citation>
    <scope>NUCLEOTIDE SEQUENCE</scope>
</reference>
<sequence length="87" mass="9350">MSESQVSSNEPRWRSLVRPAGLWLVYALIALAVPAGILAGISPEAAARVTAGFRGWLEAIPEALYMLMGVVFTGYTAARTVDKRGSR</sequence>
<evidence type="ECO:0000313" key="2">
    <source>
        <dbReference type="EMBL" id="CAB4141038.1"/>
    </source>
</evidence>
<feature type="transmembrane region" description="Helical" evidence="1">
    <location>
        <begin position="63"/>
        <end position="81"/>
    </location>
</feature>
<protein>
    <submittedName>
        <fullName evidence="2">Holin of 3TMs, for gene-transfer release</fullName>
    </submittedName>
</protein>
<keyword evidence="1" id="KW-0812">Transmembrane</keyword>
<keyword evidence="1" id="KW-1133">Transmembrane helix</keyword>
<evidence type="ECO:0000256" key="1">
    <source>
        <dbReference type="SAM" id="Phobius"/>
    </source>
</evidence>
<name>A0A6J5M315_9CAUD</name>
<feature type="transmembrane region" description="Helical" evidence="1">
    <location>
        <begin position="21"/>
        <end position="43"/>
    </location>
</feature>
<dbReference type="EMBL" id="LR796385">
    <property type="protein sequence ID" value="CAB4141038.1"/>
    <property type="molecule type" value="Genomic_DNA"/>
</dbReference>
<accession>A0A6J5M315</accession>
<keyword evidence="1" id="KW-0472">Membrane</keyword>
<proteinExistence type="predicted"/>